<evidence type="ECO:0000313" key="2">
    <source>
        <dbReference type="Proteomes" id="UP000234240"/>
    </source>
</evidence>
<proteinExistence type="predicted"/>
<dbReference type="AlphaFoldDB" id="A0A2N5DTG0"/>
<sequence length="73" mass="7960">FAVDNGAFTAWKATGRNKIDWKDYYGTYDDYPDYVEKTRVLLATINDHNLSVNKLNGAAGGATGQSSRVAAQS</sequence>
<protein>
    <submittedName>
        <fullName evidence="1">Uncharacterized protein</fullName>
    </submittedName>
</protein>
<accession>A0A2N5DTG0</accession>
<organism evidence="1 2">
    <name type="scientific">Chimaeribacter californicus</name>
    <dbReference type="NCBI Taxonomy" id="2060067"/>
    <lineage>
        <taxon>Bacteria</taxon>
        <taxon>Pseudomonadati</taxon>
        <taxon>Pseudomonadota</taxon>
        <taxon>Gammaproteobacteria</taxon>
        <taxon>Enterobacterales</taxon>
        <taxon>Yersiniaceae</taxon>
        <taxon>Chimaeribacter</taxon>
    </lineage>
</organism>
<dbReference type="EMBL" id="PJZF01000050">
    <property type="protein sequence ID" value="PLR29777.1"/>
    <property type="molecule type" value="Genomic_DNA"/>
</dbReference>
<evidence type="ECO:0000313" key="1">
    <source>
        <dbReference type="EMBL" id="PLR29777.1"/>
    </source>
</evidence>
<dbReference type="RefSeq" id="WP_206604063.1">
    <property type="nucleotide sequence ID" value="NZ_PJZF01000050.1"/>
</dbReference>
<comment type="caution">
    <text evidence="1">The sequence shown here is derived from an EMBL/GenBank/DDBJ whole genome shotgun (WGS) entry which is preliminary data.</text>
</comment>
<reference evidence="1 2" key="1">
    <citation type="submission" date="2017-12" db="EMBL/GenBank/DDBJ databases">
        <title>Characterization of six clinical isolates of Enterochimera gen. nov., a novel genus of the Yersiniaciae family and the three species Enterochimera arupensis sp. nov., Enterochimera coloradensis sp. nov, and Enterochimera californica sp. nov.</title>
        <authorList>
            <person name="Rossi A."/>
            <person name="Fisher M."/>
        </authorList>
    </citation>
    <scope>NUCLEOTIDE SEQUENCE [LARGE SCALE GENOMIC DNA]</scope>
    <source>
        <strain evidence="2">2015-Iso6</strain>
    </source>
</reference>
<gene>
    <name evidence="1" type="ORF">CYR55_22625</name>
</gene>
<dbReference type="Proteomes" id="UP000234240">
    <property type="component" value="Unassembled WGS sequence"/>
</dbReference>
<feature type="non-terminal residue" evidence="1">
    <location>
        <position position="1"/>
    </location>
</feature>
<keyword evidence="2" id="KW-1185">Reference proteome</keyword>
<name>A0A2N5DTG0_9GAMM</name>